<evidence type="ECO:0000313" key="2">
    <source>
        <dbReference type="Proteomes" id="UP001281761"/>
    </source>
</evidence>
<protein>
    <submittedName>
        <fullName evidence="1">Uncharacterized protein</fullName>
    </submittedName>
</protein>
<dbReference type="InterPro" id="IPR043136">
    <property type="entry name" value="B30.2/SPRY_sf"/>
</dbReference>
<accession>A0ABQ9WNW1</accession>
<dbReference type="Proteomes" id="UP001281761">
    <property type="component" value="Unassembled WGS sequence"/>
</dbReference>
<comment type="caution">
    <text evidence="1">The sequence shown here is derived from an EMBL/GenBank/DDBJ whole genome shotgun (WGS) entry which is preliminary data.</text>
</comment>
<gene>
    <name evidence="1" type="ORF">BLNAU_23930</name>
</gene>
<keyword evidence="2" id="KW-1185">Reference proteome</keyword>
<proteinExistence type="predicted"/>
<organism evidence="1 2">
    <name type="scientific">Blattamonas nauphoetae</name>
    <dbReference type="NCBI Taxonomy" id="2049346"/>
    <lineage>
        <taxon>Eukaryota</taxon>
        <taxon>Metamonada</taxon>
        <taxon>Preaxostyla</taxon>
        <taxon>Oxymonadida</taxon>
        <taxon>Blattamonas</taxon>
    </lineage>
</organism>
<sequence>MTLSSTGTEDDIHRVSSVDSERLINHSSSSIPDEMVESRCDAYTRGPVPHIALPPLLFTDPSHFIVNGTTITRSEVDVGIFGFARHSSALLRDPITSEIVSVTLTILSLPNLDHQVGGIRIGVLDSTAPVPKLGETLGWDVKDSVSLNSSAGYLNLHSPSTQHVSKSAFCHFFLKEGDCVRMEVDMDSTPRTAQFFVNGENGESFVSGLPLSVRIGFSAYGQGTSFRIDRILQKERPTPTAPEMEEIKWE</sequence>
<evidence type="ECO:0000313" key="1">
    <source>
        <dbReference type="EMBL" id="KAK2941165.1"/>
    </source>
</evidence>
<name>A0ABQ9WNW1_9EUKA</name>
<dbReference type="EMBL" id="JARBJD010000542">
    <property type="protein sequence ID" value="KAK2941165.1"/>
    <property type="molecule type" value="Genomic_DNA"/>
</dbReference>
<reference evidence="1 2" key="1">
    <citation type="journal article" date="2022" name="bioRxiv">
        <title>Genomics of Preaxostyla Flagellates Illuminates Evolutionary Transitions and the Path Towards Mitochondrial Loss.</title>
        <authorList>
            <person name="Novak L.V.F."/>
            <person name="Treitli S.C."/>
            <person name="Pyrih J."/>
            <person name="Halakuc P."/>
            <person name="Pipaliya S.V."/>
            <person name="Vacek V."/>
            <person name="Brzon O."/>
            <person name="Soukal P."/>
            <person name="Eme L."/>
            <person name="Dacks J.B."/>
            <person name="Karnkowska A."/>
            <person name="Elias M."/>
            <person name="Hampl V."/>
        </authorList>
    </citation>
    <scope>NUCLEOTIDE SEQUENCE [LARGE SCALE GENOMIC DNA]</scope>
    <source>
        <strain evidence="1">NAU3</strain>
        <tissue evidence="1">Gut</tissue>
    </source>
</reference>
<dbReference type="Gene3D" id="2.60.120.920">
    <property type="match status" value="1"/>
</dbReference>